<keyword evidence="5 9" id="KW-0378">Hydrolase</keyword>
<feature type="binding site" evidence="9">
    <location>
        <begin position="335"/>
        <end position="342"/>
    </location>
    <ligand>
        <name>ATP</name>
        <dbReference type="ChEBI" id="CHEBI:30616"/>
    </ligand>
</feature>
<evidence type="ECO:0000313" key="14">
    <source>
        <dbReference type="Proteomes" id="UP000069912"/>
    </source>
</evidence>
<dbReference type="FunFam" id="3.40.50.300:FF:000830">
    <property type="entry name" value="Endonuclease MutS2"/>
    <property type="match status" value="1"/>
</dbReference>
<dbReference type="AlphaFoldDB" id="A0A0X8FCK0"/>
<accession>A0A0X8FCK0</accession>
<dbReference type="Proteomes" id="UP000069912">
    <property type="component" value="Chromosome"/>
</dbReference>
<dbReference type="EC" id="3.1.-.-" evidence="9"/>
<reference evidence="14" key="2">
    <citation type="submission" date="2016-01" db="EMBL/GenBank/DDBJ databases">
        <title>Six Aerococcus type strain genome sequencing and assembly using PacBio and Illumina Hiseq.</title>
        <authorList>
            <person name="Carkaci D."/>
            <person name="Dargis R."/>
            <person name="Nielsen X.C."/>
            <person name="Skovgaard O."/>
            <person name="Fuursted K."/>
            <person name="Christensen J.J."/>
        </authorList>
    </citation>
    <scope>NUCLEOTIDE SEQUENCE [LARGE SCALE GENOMIC DNA]</scope>
    <source>
        <strain evidence="14">CCUG43001</strain>
    </source>
</reference>
<dbReference type="PIRSF" id="PIRSF005814">
    <property type="entry name" value="MutS_YshD"/>
    <property type="match status" value="1"/>
</dbReference>
<dbReference type="GO" id="GO:0004519">
    <property type="term" value="F:endonuclease activity"/>
    <property type="evidence" value="ECO:0007669"/>
    <property type="project" value="UniProtKB-UniRule"/>
</dbReference>
<dbReference type="Pfam" id="PF20297">
    <property type="entry name" value="MSSS"/>
    <property type="match status" value="1"/>
</dbReference>
<dbReference type="PANTHER" id="PTHR48466:SF2">
    <property type="entry name" value="OS10G0509000 PROTEIN"/>
    <property type="match status" value="1"/>
</dbReference>
<evidence type="ECO:0000313" key="12">
    <source>
        <dbReference type="EMBL" id="AMB94654.1"/>
    </source>
</evidence>
<dbReference type="Proteomes" id="UP000234239">
    <property type="component" value="Unassembled WGS sequence"/>
</dbReference>
<dbReference type="Gene3D" id="3.40.50.300">
    <property type="entry name" value="P-loop containing nucleotide triphosphate hydrolases"/>
    <property type="match status" value="1"/>
</dbReference>
<dbReference type="NCBIfam" id="TIGR01069">
    <property type="entry name" value="mutS2"/>
    <property type="match status" value="1"/>
</dbReference>
<dbReference type="SUPFAM" id="SSF160443">
    <property type="entry name" value="SMR domain-like"/>
    <property type="match status" value="1"/>
</dbReference>
<reference evidence="12 14" key="1">
    <citation type="journal article" date="2016" name="Genome Announc.">
        <title>Complete Genome Sequences of Aerococcus christensenii CCUG 28831T, Aerococcus sanguinicola CCUG 43001T, Aerococcus urinae CCUG 36881T, Aerococcus urinaeequi CCUG 28094T, Aerococcus urinaehominis CCUG 42038 BT, and Aerococcus viridans CCUG 4311T.</title>
        <authorList>
            <person name="Carkaci D."/>
            <person name="Dargis R."/>
            <person name="Nielsen X.C."/>
            <person name="Skovgaard O."/>
            <person name="Fuursted K."/>
            <person name="Christensen J.J."/>
        </authorList>
    </citation>
    <scope>NUCLEOTIDE SEQUENCE [LARGE SCALE GENOMIC DNA]</scope>
    <source>
        <strain evidence="12 14">CCUG43001</strain>
    </source>
</reference>
<organism evidence="12 14">
    <name type="scientific">Aerococcus sanguinicola</name>
    <dbReference type="NCBI Taxonomy" id="119206"/>
    <lineage>
        <taxon>Bacteria</taxon>
        <taxon>Bacillati</taxon>
        <taxon>Bacillota</taxon>
        <taxon>Bacilli</taxon>
        <taxon>Lactobacillales</taxon>
        <taxon>Aerococcaceae</taxon>
        <taxon>Aerococcus</taxon>
    </lineage>
</organism>
<keyword evidence="1 9" id="KW-0540">Nuclease</keyword>
<comment type="subunit">
    <text evidence="9">Homodimer. Binds to stalled ribosomes, contacting rRNA.</text>
</comment>
<dbReference type="InterPro" id="IPR046893">
    <property type="entry name" value="MSSS"/>
</dbReference>
<dbReference type="SMART" id="SM00463">
    <property type="entry name" value="SMR"/>
    <property type="match status" value="1"/>
</dbReference>
<dbReference type="EMBL" id="CP014160">
    <property type="protein sequence ID" value="AMB94654.1"/>
    <property type="molecule type" value="Genomic_DNA"/>
</dbReference>
<evidence type="ECO:0000256" key="4">
    <source>
        <dbReference type="ARBA" id="ARBA00022759"/>
    </source>
</evidence>
<evidence type="ECO:0000259" key="11">
    <source>
        <dbReference type="PROSITE" id="PS50828"/>
    </source>
</evidence>
<keyword evidence="6 9" id="KW-0067">ATP-binding</keyword>
<gene>
    <name evidence="9" type="primary">mutS2</name>
    <name evidence="9" type="synonym">rqcU</name>
    <name evidence="12" type="ORF">AWM72_07750</name>
    <name evidence="13" type="ORF">CYJ28_02000</name>
</gene>
<dbReference type="GO" id="GO:0005524">
    <property type="term" value="F:ATP binding"/>
    <property type="evidence" value="ECO:0007669"/>
    <property type="project" value="UniProtKB-UniRule"/>
</dbReference>
<dbReference type="InterPro" id="IPR045076">
    <property type="entry name" value="MutS"/>
</dbReference>
<dbReference type="CDD" id="cd03280">
    <property type="entry name" value="ABC_MutS2"/>
    <property type="match status" value="1"/>
</dbReference>
<dbReference type="InterPro" id="IPR007696">
    <property type="entry name" value="DNA_mismatch_repair_MutS_core"/>
</dbReference>
<dbReference type="RefSeq" id="WP_067975838.1">
    <property type="nucleotide sequence ID" value="NZ_CAJHKM010000002.1"/>
</dbReference>
<evidence type="ECO:0000256" key="6">
    <source>
        <dbReference type="ARBA" id="ARBA00022840"/>
    </source>
</evidence>
<feature type="domain" description="Smr" evidence="11">
    <location>
        <begin position="723"/>
        <end position="798"/>
    </location>
</feature>
<evidence type="ECO:0000256" key="1">
    <source>
        <dbReference type="ARBA" id="ARBA00022722"/>
    </source>
</evidence>
<dbReference type="PANTHER" id="PTHR48466">
    <property type="entry name" value="OS10G0509000 PROTEIN-RELATED"/>
    <property type="match status" value="1"/>
</dbReference>
<dbReference type="SMART" id="SM00534">
    <property type="entry name" value="MUTSac"/>
    <property type="match status" value="1"/>
</dbReference>
<dbReference type="GO" id="GO:0019843">
    <property type="term" value="F:rRNA binding"/>
    <property type="evidence" value="ECO:0007669"/>
    <property type="project" value="UniProtKB-UniRule"/>
</dbReference>
<dbReference type="PROSITE" id="PS50828">
    <property type="entry name" value="SMR"/>
    <property type="match status" value="1"/>
</dbReference>
<name>A0A0X8FCK0_9LACT</name>
<keyword evidence="14" id="KW-1185">Reference proteome</keyword>
<keyword evidence="10" id="KW-0175">Coiled coil</keyword>
<dbReference type="InterPro" id="IPR002625">
    <property type="entry name" value="Smr_dom"/>
</dbReference>
<dbReference type="GO" id="GO:0006298">
    <property type="term" value="P:mismatch repair"/>
    <property type="evidence" value="ECO:0007669"/>
    <property type="project" value="InterPro"/>
</dbReference>
<dbReference type="InterPro" id="IPR005747">
    <property type="entry name" value="MutS2"/>
</dbReference>
<evidence type="ECO:0000256" key="9">
    <source>
        <dbReference type="HAMAP-Rule" id="MF_00092"/>
    </source>
</evidence>
<dbReference type="GeneID" id="92903959"/>
<dbReference type="SUPFAM" id="SSF48334">
    <property type="entry name" value="DNA repair protein MutS, domain III"/>
    <property type="match status" value="1"/>
</dbReference>
<comment type="function">
    <text evidence="9">Acts as a ribosome collision sensor, splitting the ribosome into its 2 subunits. Detects stalled/collided 70S ribosomes which it binds and splits by an ATP-hydrolysis driven conformational change. Acts upstream of the ribosome quality control system (RQC), a ribosome-associated complex that mediates the extraction of incompletely synthesized nascent chains from stalled ribosomes and their subsequent degradation. Probably generates substrates for RQC.</text>
</comment>
<keyword evidence="3 9" id="KW-0547">Nucleotide-binding</keyword>
<dbReference type="InterPro" id="IPR036187">
    <property type="entry name" value="DNA_mismatch_repair_MutS_sf"/>
</dbReference>
<dbReference type="OrthoDB" id="9808166at2"/>
<feature type="coiled-coil region" evidence="10">
    <location>
        <begin position="523"/>
        <end position="589"/>
    </location>
</feature>
<keyword evidence="2 9" id="KW-0699">rRNA-binding</keyword>
<evidence type="ECO:0000256" key="8">
    <source>
        <dbReference type="ARBA" id="ARBA00023125"/>
    </source>
</evidence>
<evidence type="ECO:0000256" key="10">
    <source>
        <dbReference type="SAM" id="Coils"/>
    </source>
</evidence>
<evidence type="ECO:0000313" key="13">
    <source>
        <dbReference type="EMBL" id="PKZ23348.1"/>
    </source>
</evidence>
<keyword evidence="7 9" id="KW-0694">RNA-binding</keyword>
<feature type="coiled-coil region" evidence="10">
    <location>
        <begin position="119"/>
        <end position="174"/>
    </location>
</feature>
<dbReference type="InterPro" id="IPR027417">
    <property type="entry name" value="P-loop_NTPase"/>
</dbReference>
<proteinExistence type="inferred from homology"/>
<dbReference type="GO" id="GO:0030983">
    <property type="term" value="F:mismatched DNA binding"/>
    <property type="evidence" value="ECO:0007669"/>
    <property type="project" value="InterPro"/>
</dbReference>
<comment type="similarity">
    <text evidence="9">Belongs to the DNA mismatch repair MutS family. MutS2 subfamily.</text>
</comment>
<keyword evidence="8 9" id="KW-0238">DNA-binding</keyword>
<dbReference type="EMBL" id="PKGY01000001">
    <property type="protein sequence ID" value="PKZ23348.1"/>
    <property type="molecule type" value="Genomic_DNA"/>
</dbReference>
<dbReference type="SMART" id="SM00533">
    <property type="entry name" value="MUTSd"/>
    <property type="match status" value="1"/>
</dbReference>
<evidence type="ECO:0000313" key="15">
    <source>
        <dbReference type="Proteomes" id="UP000234239"/>
    </source>
</evidence>
<dbReference type="PROSITE" id="PS00486">
    <property type="entry name" value="DNA_MISMATCH_REPAIR_2"/>
    <property type="match status" value="1"/>
</dbReference>
<dbReference type="GO" id="GO:0045910">
    <property type="term" value="P:negative regulation of DNA recombination"/>
    <property type="evidence" value="ECO:0007669"/>
    <property type="project" value="InterPro"/>
</dbReference>
<dbReference type="InterPro" id="IPR036063">
    <property type="entry name" value="Smr_dom_sf"/>
</dbReference>
<dbReference type="InterPro" id="IPR000432">
    <property type="entry name" value="DNA_mismatch_repair_MutS_C"/>
</dbReference>
<dbReference type="Gene3D" id="3.30.1370.110">
    <property type="match status" value="1"/>
</dbReference>
<dbReference type="GO" id="GO:0072344">
    <property type="term" value="P:rescue of stalled ribosome"/>
    <property type="evidence" value="ECO:0007669"/>
    <property type="project" value="UniProtKB-UniRule"/>
</dbReference>
<comment type="function">
    <text evidence="9">Endonuclease that is involved in the suppression of homologous recombination and thus may have a key role in the control of bacterial genetic diversity.</text>
</comment>
<dbReference type="Pfam" id="PF01713">
    <property type="entry name" value="Smr"/>
    <property type="match status" value="1"/>
</dbReference>
<dbReference type="GO" id="GO:0140664">
    <property type="term" value="F:ATP-dependent DNA damage sensor activity"/>
    <property type="evidence" value="ECO:0007669"/>
    <property type="project" value="InterPro"/>
</dbReference>
<keyword evidence="4 9" id="KW-0255">Endonuclease</keyword>
<evidence type="ECO:0000256" key="5">
    <source>
        <dbReference type="ARBA" id="ARBA00022801"/>
    </source>
</evidence>
<dbReference type="SUPFAM" id="SSF52540">
    <property type="entry name" value="P-loop containing nucleoside triphosphate hydrolases"/>
    <property type="match status" value="1"/>
</dbReference>
<dbReference type="Pfam" id="PF00488">
    <property type="entry name" value="MutS_V"/>
    <property type="match status" value="1"/>
</dbReference>
<protein>
    <recommendedName>
        <fullName evidence="9">Endonuclease MutS2</fullName>
        <ecNumber evidence="9">3.1.-.-</ecNumber>
    </recommendedName>
    <alternativeName>
        <fullName evidence="9">Ribosome-associated protein quality control-upstream factor</fullName>
        <shortName evidence="9">RQC-upstream factor</shortName>
        <shortName evidence="9">RqcU</shortName>
        <ecNumber evidence="9">3.6.4.-</ecNumber>
    </alternativeName>
</protein>
<dbReference type="EC" id="3.6.4.-" evidence="9"/>
<evidence type="ECO:0000256" key="3">
    <source>
        <dbReference type="ARBA" id="ARBA00022741"/>
    </source>
</evidence>
<dbReference type="HAMAP" id="MF_00092">
    <property type="entry name" value="MutS2"/>
    <property type="match status" value="1"/>
</dbReference>
<reference evidence="13 15" key="3">
    <citation type="submission" date="2017-12" db="EMBL/GenBank/DDBJ databases">
        <title>Phylogenetic diversity of female urinary microbiome.</title>
        <authorList>
            <person name="Thomas-White K."/>
            <person name="Wolfe A.J."/>
        </authorList>
    </citation>
    <scope>NUCLEOTIDE SEQUENCE [LARGE SCALE GENOMIC DNA]</scope>
    <source>
        <strain evidence="13 15">UMB0139</strain>
    </source>
</reference>
<sequence length="800" mass="90379">MNHKIFETLEFDRIRQEVKGYCQHPLASEKSQSLTAMTNRKEIQQALDEVEEFCRLDALTLEMPLGRVNDIRPSLKRLEIQASLNGQELAGILQLLTLVKGLLNFQGRLQEEEEAFEWIQTYLDQLIALAEERRALEAAIEVDGTVKDGASSRLMQIRRQLHNEENNIRRQLNQIIKSNKSAYLSDQLVTIRNDRYVLPVQHSYRHAFGGIVHDQSASGQTLYIEPQVVVESNNRLQALKREEKEEIERILAELCANLVPVLADLASNNELLGHLDFIHAKFQLAKAYQASKPVLAQVGDQLALKAAYHPYLDVDTAVANDIYFSSDYRMIIITGPNTGGKTITLKTVGLIQLMAQSGLFITAKPGSKVEVFDEIFADIGDEQSIEQNLSTFSGHMTNIIQILERVDSQSLVLVDELGSGTDPQEGAALAMAILNRLSDSQAKVMATTHYPELKAFSYEHPASINASVEFNEKTLSPTYRLLIGEPGRSNAIDIASRLGLDQDIIQEARSYISSDSHNLNDMLLSLDEQRQKFERKSKQLNQNMQKADDLLHDLKLAYQAMREDKEKYLQRAKKEANEIVEKRKKQSDKILQDIRQWQLDQGKSQVKEHEMIDKKKALDDLTYEEQQLQQNKVLKKAKKEKAAQEAAKTLEVGDEVKVIPYGQEGVVMEEREDDEWVVQMGILKMTLPRKDLKLLRKSKQAATDKPARASVKASKAKSVSSSLDLRGERYDDAMKRLDAYIDAALLANYGQVTIIHGHGTGALRKGVQNYLKRHSRVVDFHFAPYNMGGNGATIVKFKED</sequence>
<evidence type="ECO:0000256" key="2">
    <source>
        <dbReference type="ARBA" id="ARBA00022730"/>
    </source>
</evidence>
<dbReference type="GO" id="GO:0016887">
    <property type="term" value="F:ATP hydrolysis activity"/>
    <property type="evidence" value="ECO:0007669"/>
    <property type="project" value="InterPro"/>
</dbReference>
<dbReference type="KEGG" id="asan:AWM72_07750"/>
<dbReference type="GO" id="GO:0043023">
    <property type="term" value="F:ribosomal large subunit binding"/>
    <property type="evidence" value="ECO:0007669"/>
    <property type="project" value="UniProtKB-UniRule"/>
</dbReference>
<evidence type="ECO:0000256" key="7">
    <source>
        <dbReference type="ARBA" id="ARBA00022884"/>
    </source>
</evidence>